<evidence type="ECO:0000256" key="7">
    <source>
        <dbReference type="ARBA" id="ARBA00023055"/>
    </source>
</evidence>
<evidence type="ECO:0000256" key="11">
    <source>
        <dbReference type="ARBA" id="ARBA00034049"/>
    </source>
</evidence>
<dbReference type="GO" id="GO:0015918">
    <property type="term" value="P:sterol transport"/>
    <property type="evidence" value="ECO:0007669"/>
    <property type="project" value="TreeGrafter"/>
</dbReference>
<dbReference type="OrthoDB" id="6510177at2759"/>
<comment type="similarity">
    <text evidence="2">Belongs to the patched family.</text>
</comment>
<dbReference type="InterPro" id="IPR000731">
    <property type="entry name" value="SSD"/>
</dbReference>
<feature type="transmembrane region" description="Helical" evidence="12">
    <location>
        <begin position="311"/>
        <end position="336"/>
    </location>
</feature>
<dbReference type="AlphaFoldDB" id="A0A0C2N0V3"/>
<keyword evidence="7" id="KW-0445">Lipid transport</keyword>
<evidence type="ECO:0000256" key="2">
    <source>
        <dbReference type="ARBA" id="ARBA00005585"/>
    </source>
</evidence>
<keyword evidence="15" id="KW-1185">Reference proteome</keyword>
<evidence type="ECO:0000256" key="6">
    <source>
        <dbReference type="ARBA" id="ARBA00022989"/>
    </source>
</evidence>
<proteinExistence type="inferred from homology"/>
<evidence type="ECO:0000256" key="4">
    <source>
        <dbReference type="ARBA" id="ARBA00022692"/>
    </source>
</evidence>
<dbReference type="Pfam" id="PF12349">
    <property type="entry name" value="Sterol-sensing"/>
    <property type="match status" value="1"/>
</dbReference>
<evidence type="ECO:0000256" key="9">
    <source>
        <dbReference type="ARBA" id="ARBA00023157"/>
    </source>
</evidence>
<keyword evidence="8 12" id="KW-0472">Membrane</keyword>
<name>A0A0C2N0V3_THEKT</name>
<feature type="transmembrane region" description="Helical" evidence="12">
    <location>
        <begin position="402"/>
        <end position="422"/>
    </location>
</feature>
<dbReference type="OMA" id="NIFIMVH"/>
<keyword evidence="6 12" id="KW-1133">Transmembrane helix</keyword>
<feature type="transmembrane region" description="Helical" evidence="12">
    <location>
        <begin position="813"/>
        <end position="838"/>
    </location>
</feature>
<dbReference type="Proteomes" id="UP000031668">
    <property type="component" value="Unassembled WGS sequence"/>
</dbReference>
<evidence type="ECO:0000313" key="14">
    <source>
        <dbReference type="EMBL" id="KII69990.1"/>
    </source>
</evidence>
<comment type="caution">
    <text evidence="14">The sequence shown here is derived from an EMBL/GenBank/DDBJ whole genome shotgun (WGS) entry which is preliminary data.</text>
</comment>
<dbReference type="Pfam" id="PF22314">
    <property type="entry name" value="NPC1_MLD"/>
    <property type="match status" value="1"/>
</dbReference>
<evidence type="ECO:0000256" key="8">
    <source>
        <dbReference type="ARBA" id="ARBA00023136"/>
    </source>
</evidence>
<evidence type="ECO:0000256" key="10">
    <source>
        <dbReference type="ARBA" id="ARBA00023180"/>
    </source>
</evidence>
<protein>
    <submittedName>
        <fullName evidence="14">Niemann-Pick C1 protein</fullName>
    </submittedName>
</protein>
<keyword evidence="5" id="KW-0732">Signal</keyword>
<evidence type="ECO:0000313" key="15">
    <source>
        <dbReference type="Proteomes" id="UP000031668"/>
    </source>
</evidence>
<dbReference type="InterPro" id="IPR032190">
    <property type="entry name" value="NPC1_N"/>
</dbReference>
<keyword evidence="9" id="KW-1015">Disulfide bond</keyword>
<dbReference type="InterPro" id="IPR053958">
    <property type="entry name" value="HMGCR/SNAP/NPC1-like_SSD"/>
</dbReference>
<comment type="subcellular location">
    <subcellularLocation>
        <location evidence="1">Membrane</location>
        <topology evidence="1">Multi-pass membrane protein</topology>
    </subcellularLocation>
</comment>
<dbReference type="Pfam" id="PF16414">
    <property type="entry name" value="NPC1_N"/>
    <property type="match status" value="1"/>
</dbReference>
<dbReference type="PROSITE" id="PS50156">
    <property type="entry name" value="SSD"/>
    <property type="match status" value="1"/>
</dbReference>
<dbReference type="PANTHER" id="PTHR45727:SF2">
    <property type="entry name" value="NPC INTRACELLULAR CHOLESTEROL TRANSPORTER 1"/>
    <property type="match status" value="1"/>
</dbReference>
<organism evidence="14 15">
    <name type="scientific">Thelohanellus kitauei</name>
    <name type="common">Myxosporean</name>
    <dbReference type="NCBI Taxonomy" id="669202"/>
    <lineage>
        <taxon>Eukaryota</taxon>
        <taxon>Metazoa</taxon>
        <taxon>Cnidaria</taxon>
        <taxon>Myxozoa</taxon>
        <taxon>Myxosporea</taxon>
        <taxon>Bivalvulida</taxon>
        <taxon>Platysporina</taxon>
        <taxon>Myxobolidae</taxon>
        <taxon>Thelohanellus</taxon>
    </lineage>
</organism>
<reference evidence="14 15" key="1">
    <citation type="journal article" date="2014" name="Genome Biol. Evol.">
        <title>The genome of the myxosporean Thelohanellus kitauei shows adaptations to nutrient acquisition within its fish host.</title>
        <authorList>
            <person name="Yang Y."/>
            <person name="Xiong J."/>
            <person name="Zhou Z."/>
            <person name="Huo F."/>
            <person name="Miao W."/>
            <person name="Ran C."/>
            <person name="Liu Y."/>
            <person name="Zhang J."/>
            <person name="Feng J."/>
            <person name="Wang M."/>
            <person name="Wang M."/>
            <person name="Wang L."/>
            <person name="Yao B."/>
        </authorList>
    </citation>
    <scope>NUCLEOTIDE SEQUENCE [LARGE SCALE GENOMIC DNA]</scope>
    <source>
        <strain evidence="14">Wuqing</strain>
    </source>
</reference>
<gene>
    <name evidence="14" type="ORF">RF11_02299</name>
</gene>
<evidence type="ECO:0000256" key="12">
    <source>
        <dbReference type="SAM" id="Phobius"/>
    </source>
</evidence>
<evidence type="ECO:0000259" key="13">
    <source>
        <dbReference type="PROSITE" id="PS50156"/>
    </source>
</evidence>
<feature type="domain" description="SSD" evidence="13">
    <location>
        <begin position="669"/>
        <end position="838"/>
    </location>
</feature>
<feature type="transmembrane region" description="Helical" evidence="12">
    <location>
        <begin position="672"/>
        <end position="693"/>
    </location>
</feature>
<dbReference type="SUPFAM" id="SSF82866">
    <property type="entry name" value="Multidrug efflux transporter AcrB transmembrane domain"/>
    <property type="match status" value="1"/>
</dbReference>
<feature type="transmembrane region" description="Helical" evidence="12">
    <location>
        <begin position="886"/>
        <end position="904"/>
    </location>
</feature>
<dbReference type="GO" id="GO:0016020">
    <property type="term" value="C:membrane"/>
    <property type="evidence" value="ECO:0007669"/>
    <property type="project" value="UniProtKB-SubCell"/>
</dbReference>
<keyword evidence="10" id="KW-0325">Glycoprotein</keyword>
<keyword evidence="3" id="KW-0813">Transport</keyword>
<evidence type="ECO:0000256" key="3">
    <source>
        <dbReference type="ARBA" id="ARBA00022448"/>
    </source>
</evidence>
<evidence type="ECO:0000256" key="1">
    <source>
        <dbReference type="ARBA" id="ARBA00004141"/>
    </source>
</evidence>
<keyword evidence="4 12" id="KW-0812">Transmembrane</keyword>
<comment type="catalytic activity">
    <reaction evidence="11">
        <text>cholesterol(in) = cholesterol(out)</text>
        <dbReference type="Rhea" id="RHEA:39747"/>
        <dbReference type="ChEBI" id="CHEBI:16113"/>
    </reaction>
</comment>
<dbReference type="PANTHER" id="PTHR45727">
    <property type="entry name" value="NPC INTRACELLULAR CHOLESTEROL TRANSPORTER 1"/>
    <property type="match status" value="1"/>
</dbReference>
<feature type="transmembrane region" description="Helical" evidence="12">
    <location>
        <begin position="705"/>
        <end position="729"/>
    </location>
</feature>
<feature type="transmembrane region" description="Helical" evidence="12">
    <location>
        <begin position="736"/>
        <end position="757"/>
    </location>
</feature>
<dbReference type="InterPro" id="IPR053956">
    <property type="entry name" value="NPC1_MLD"/>
</dbReference>
<accession>A0A0C2N0V3</accession>
<evidence type="ECO:0000256" key="5">
    <source>
        <dbReference type="ARBA" id="ARBA00022729"/>
    </source>
</evidence>
<sequence length="1074" mass="122118">MEVCRLVVKYVGSKVLNRREFKKFLLDMNEEYDKVLQHCEPIHRSDEAALKLDSIMFPNLSFLFFQLFLVLCQQTCVMRGAIDNTIYYFNNSSQPLDTEGATIFEEYCASMLPLNHTLGAPIKTCCSTPQLKDFRSRIAPLQPLVQGCQSCMHNIYKLSCEIMCSENQSDFARPILDVKNKSVVVGLDFVISHRMIAGIYNSCASVLMPNTNHHIISFFCGTDPRDCGPESMIRGMMKQSEFPLTPIIVNSSKEIKPPFTDVLNTDTYRCNATYPMFSSPISKCSCVNCVDSCILPNISDPIIRYIMNLTVYHFILICVYAAIALAFIAILMYNYYRNRTGSVLYDSLPAELLDTGVQTIEQEPNPLLDYDRASYMNQAKFITVVQRLLMKWGMLVSTKYDFVIYSSAVFALFLTLGVSFHFKITSDPVKLWSPPKSEVVKNKEFFDQHFGPFYRTEQIIVKTPRLKSKKGNFLGLNYTFGPPIKDEIIEEIFRIQQHIFSISVRYPVDDDEDSKTIQLKDICLKPTAPYNNNCALFSVTQYFQNSVVNFRRGVNGSDHWEIHLDHCSFNPLSIEDPLYFASSCLGDFGGPVDPKLVFGGYETNSVEANSLIITYIVENYLKGSRNEPALAWEQELLAYLKNYKHPEIVLSFSAERSIQDEIDRQPKQEIKAVFISYAVMFVYVCITLGKLTTKSFCGFMIKQKVLLGFFGVLMVFLSVSSTIGVFCYLKYELNLIVLEVLPFLILAVGVDNIFLLVDQYSKVTILASTNTPVPAVVGHVLAKVGHGMLVSVVAQACTFSIGAISNIPVVKSFAIFATTAIVINFILQMTFFLAIFALDAMRERAGRLDILLCIVDPDFHDEYQPSLTERTFELFSRFIFARIIKFLLFLCFVGVWFASLYAIPSINLGLDQTKALPTDSYLKPYFADVFAMMKTGPPIYFMVMPDFRYENSSEMNKICSAETCNEYSLTNQINQYSLLPNKSKIATSTFSWVDVYISWLKPSKETPCCYFQTLNGTNNTEFCPSYSRSKEQNCTSCLQPKERITEHHFSQYLPWFLADVPTRTCPFGGKPLFW</sequence>
<dbReference type="EMBL" id="JWZT01002217">
    <property type="protein sequence ID" value="KII69990.1"/>
    <property type="molecule type" value="Genomic_DNA"/>
</dbReference>
<dbReference type="GO" id="GO:0032934">
    <property type="term" value="F:sterol binding"/>
    <property type="evidence" value="ECO:0007669"/>
    <property type="project" value="TreeGrafter"/>
</dbReference>